<keyword evidence="1" id="KW-0813">Transport</keyword>
<dbReference type="PANTHER" id="PTHR24220">
    <property type="entry name" value="IMPORT ATP-BINDING PROTEIN"/>
    <property type="match status" value="1"/>
</dbReference>
<feature type="domain" description="ABC transporter" evidence="6">
    <location>
        <begin position="4"/>
        <end position="243"/>
    </location>
</feature>
<proteinExistence type="inferred from homology"/>
<organism evidence="7 8">
    <name type="scientific">Stieleria varia</name>
    <dbReference type="NCBI Taxonomy" id="2528005"/>
    <lineage>
        <taxon>Bacteria</taxon>
        <taxon>Pseudomonadati</taxon>
        <taxon>Planctomycetota</taxon>
        <taxon>Planctomycetia</taxon>
        <taxon>Pirellulales</taxon>
        <taxon>Pirellulaceae</taxon>
        <taxon>Stieleria</taxon>
    </lineage>
</organism>
<dbReference type="InterPro" id="IPR003593">
    <property type="entry name" value="AAA+_ATPase"/>
</dbReference>
<dbReference type="SMART" id="SM00382">
    <property type="entry name" value="AAA"/>
    <property type="match status" value="1"/>
</dbReference>
<keyword evidence="3 7" id="KW-0067">ATP-binding</keyword>
<dbReference type="Gene3D" id="3.40.50.300">
    <property type="entry name" value="P-loop containing nucleotide triphosphate hydrolases"/>
    <property type="match status" value="1"/>
</dbReference>
<dbReference type="GO" id="GO:0016887">
    <property type="term" value="F:ATP hydrolysis activity"/>
    <property type="evidence" value="ECO:0007669"/>
    <property type="project" value="InterPro"/>
</dbReference>
<evidence type="ECO:0000313" key="8">
    <source>
        <dbReference type="Proteomes" id="UP000320176"/>
    </source>
</evidence>
<dbReference type="EMBL" id="SJPN01000018">
    <property type="protein sequence ID" value="TWT91282.1"/>
    <property type="molecule type" value="Genomic_DNA"/>
</dbReference>
<dbReference type="InterPro" id="IPR017871">
    <property type="entry name" value="ABC_transporter-like_CS"/>
</dbReference>
<sequence length="261" mass="27789">MPVIETQGLKKTYGSGQTRVEALRGVDLTIHTGEMVAIIGPSGCGKSSLLALLGGVDLPTEGRVLLEDTDLASLSDDQRTIARRQRIGFIFQSFNLLPTLTAAENVALPLELDGVSRAESMQRALSALSSLEMEARAGHLPSEMSGGEQQRVAIARALVIQPALLLADEPTGNLDTANSQRTVALLKKLVASGDQTIVVVTHDMEVAQQATRIIRLRDGMIEHDGPPNQETPELDASGQESPDGNTADDTSTSDSLQDSKR</sequence>
<keyword evidence="8" id="KW-1185">Reference proteome</keyword>
<dbReference type="Pfam" id="PF00005">
    <property type="entry name" value="ABC_tran"/>
    <property type="match status" value="1"/>
</dbReference>
<dbReference type="InterPro" id="IPR015854">
    <property type="entry name" value="ABC_transpr_LolD-like"/>
</dbReference>
<dbReference type="GO" id="GO:0005524">
    <property type="term" value="F:ATP binding"/>
    <property type="evidence" value="ECO:0007669"/>
    <property type="project" value="UniProtKB-KW"/>
</dbReference>
<dbReference type="AlphaFoldDB" id="A0A5C5ZUT6"/>
<dbReference type="SUPFAM" id="SSF52540">
    <property type="entry name" value="P-loop containing nucleoside triphosphate hydrolases"/>
    <property type="match status" value="1"/>
</dbReference>
<dbReference type="EC" id="3.6.3.-" evidence="7"/>
<comment type="similarity">
    <text evidence="4">Belongs to the ABC transporter superfamily. Macrolide exporter (TC 3.A.1.122) family.</text>
</comment>
<comment type="caution">
    <text evidence="7">The sequence shown here is derived from an EMBL/GenBank/DDBJ whole genome shotgun (WGS) entry which is preliminary data.</text>
</comment>
<protein>
    <submittedName>
        <fullName evidence="7">Lipoprotein-releasing system ATP-binding protein LolD</fullName>
        <ecNumber evidence="7">3.6.3.-</ecNumber>
    </submittedName>
</protein>
<dbReference type="RefSeq" id="WP_146523581.1">
    <property type="nucleotide sequence ID" value="NZ_CP151726.1"/>
</dbReference>
<dbReference type="InterPro" id="IPR003439">
    <property type="entry name" value="ABC_transporter-like_ATP-bd"/>
</dbReference>
<dbReference type="PROSITE" id="PS50893">
    <property type="entry name" value="ABC_TRANSPORTER_2"/>
    <property type="match status" value="1"/>
</dbReference>
<dbReference type="GO" id="GO:0005886">
    <property type="term" value="C:plasma membrane"/>
    <property type="evidence" value="ECO:0007669"/>
    <property type="project" value="TreeGrafter"/>
</dbReference>
<evidence type="ECO:0000256" key="1">
    <source>
        <dbReference type="ARBA" id="ARBA00022448"/>
    </source>
</evidence>
<evidence type="ECO:0000256" key="5">
    <source>
        <dbReference type="SAM" id="MobiDB-lite"/>
    </source>
</evidence>
<keyword evidence="2" id="KW-0547">Nucleotide-binding</keyword>
<evidence type="ECO:0000256" key="3">
    <source>
        <dbReference type="ARBA" id="ARBA00022840"/>
    </source>
</evidence>
<dbReference type="OrthoDB" id="273392at2"/>
<evidence type="ECO:0000259" key="6">
    <source>
        <dbReference type="PROSITE" id="PS50893"/>
    </source>
</evidence>
<dbReference type="PROSITE" id="PS00211">
    <property type="entry name" value="ABC_TRANSPORTER_1"/>
    <property type="match status" value="1"/>
</dbReference>
<dbReference type="InterPro" id="IPR027417">
    <property type="entry name" value="P-loop_NTPase"/>
</dbReference>
<dbReference type="GO" id="GO:0098796">
    <property type="term" value="C:membrane protein complex"/>
    <property type="evidence" value="ECO:0007669"/>
    <property type="project" value="UniProtKB-ARBA"/>
</dbReference>
<dbReference type="Proteomes" id="UP000320176">
    <property type="component" value="Unassembled WGS sequence"/>
</dbReference>
<accession>A0A5C5ZUT6</accession>
<gene>
    <name evidence="7" type="primary">lolD_6</name>
    <name evidence="7" type="ORF">Pla52n_66940</name>
</gene>
<dbReference type="GO" id="GO:0022857">
    <property type="term" value="F:transmembrane transporter activity"/>
    <property type="evidence" value="ECO:0007669"/>
    <property type="project" value="TreeGrafter"/>
</dbReference>
<keyword evidence="7" id="KW-0378">Hydrolase</keyword>
<keyword evidence="7" id="KW-0449">Lipoprotein</keyword>
<evidence type="ECO:0000256" key="2">
    <source>
        <dbReference type="ARBA" id="ARBA00022741"/>
    </source>
</evidence>
<dbReference type="InterPro" id="IPR017911">
    <property type="entry name" value="MacB-like_ATP-bd"/>
</dbReference>
<dbReference type="FunFam" id="3.40.50.300:FF:000032">
    <property type="entry name" value="Export ABC transporter ATP-binding protein"/>
    <property type="match status" value="1"/>
</dbReference>
<dbReference type="PANTHER" id="PTHR24220:SF86">
    <property type="entry name" value="ABC TRANSPORTER ABCH.1"/>
    <property type="match status" value="1"/>
</dbReference>
<evidence type="ECO:0000256" key="4">
    <source>
        <dbReference type="ARBA" id="ARBA00038388"/>
    </source>
</evidence>
<reference evidence="7 8" key="1">
    <citation type="submission" date="2019-02" db="EMBL/GenBank/DDBJ databases">
        <title>Deep-cultivation of Planctomycetes and their phenomic and genomic characterization uncovers novel biology.</title>
        <authorList>
            <person name="Wiegand S."/>
            <person name="Jogler M."/>
            <person name="Boedeker C."/>
            <person name="Pinto D."/>
            <person name="Vollmers J."/>
            <person name="Rivas-Marin E."/>
            <person name="Kohn T."/>
            <person name="Peeters S.H."/>
            <person name="Heuer A."/>
            <person name="Rast P."/>
            <person name="Oberbeckmann S."/>
            <person name="Bunk B."/>
            <person name="Jeske O."/>
            <person name="Meyerdierks A."/>
            <person name="Storesund J.E."/>
            <person name="Kallscheuer N."/>
            <person name="Luecker S."/>
            <person name="Lage O.M."/>
            <person name="Pohl T."/>
            <person name="Merkel B.J."/>
            <person name="Hornburger P."/>
            <person name="Mueller R.-W."/>
            <person name="Bruemmer F."/>
            <person name="Labrenz M."/>
            <person name="Spormann A.M."/>
            <person name="Op Den Camp H."/>
            <person name="Overmann J."/>
            <person name="Amann R."/>
            <person name="Jetten M.S.M."/>
            <person name="Mascher T."/>
            <person name="Medema M.H."/>
            <person name="Devos D.P."/>
            <person name="Kaster A.-K."/>
            <person name="Ovreas L."/>
            <person name="Rohde M."/>
            <person name="Galperin M.Y."/>
            <person name="Jogler C."/>
        </authorList>
    </citation>
    <scope>NUCLEOTIDE SEQUENCE [LARGE SCALE GENOMIC DNA]</scope>
    <source>
        <strain evidence="7 8">Pla52n</strain>
    </source>
</reference>
<dbReference type="CDD" id="cd03255">
    <property type="entry name" value="ABC_MJ0796_LolCDE_FtsE"/>
    <property type="match status" value="1"/>
</dbReference>
<name>A0A5C5ZUT6_9BACT</name>
<feature type="region of interest" description="Disordered" evidence="5">
    <location>
        <begin position="220"/>
        <end position="261"/>
    </location>
</feature>
<evidence type="ECO:0000313" key="7">
    <source>
        <dbReference type="EMBL" id="TWT91282.1"/>
    </source>
</evidence>